<feature type="binding site" evidence="12">
    <location>
        <position position="349"/>
    </location>
    <ligand>
        <name>substrate</name>
    </ligand>
</feature>
<evidence type="ECO:0000256" key="12">
    <source>
        <dbReference type="HAMAP-Rule" id="MF_02120"/>
    </source>
</evidence>
<dbReference type="EC" id="4.1.1.20" evidence="10 12"/>
<dbReference type="InterPro" id="IPR002986">
    <property type="entry name" value="DAP_deCOOHase_LysA"/>
</dbReference>
<evidence type="ECO:0000256" key="1">
    <source>
        <dbReference type="ARBA" id="ARBA00001933"/>
    </source>
</evidence>
<evidence type="ECO:0000256" key="14">
    <source>
        <dbReference type="RuleBase" id="RU003738"/>
    </source>
</evidence>
<feature type="binding site" evidence="12">
    <location>
        <position position="376"/>
    </location>
    <ligand>
        <name>pyridoxal 5'-phosphate</name>
        <dbReference type="ChEBI" id="CHEBI:597326"/>
    </ligand>
</feature>
<dbReference type="InterPro" id="IPR022653">
    <property type="entry name" value="De-COase2_pyr-phos_BS"/>
</dbReference>
<comment type="function">
    <text evidence="12">Specifically catalyzes the decarboxylation of meso-diaminopimelate (meso-DAP) to L-lysine.</text>
</comment>
<dbReference type="InterPro" id="IPR022643">
    <property type="entry name" value="De-COase2_C"/>
</dbReference>
<comment type="similarity">
    <text evidence="9 12">Belongs to the Orn/Lys/Arg decarboxylase class-II family. LysA subfamily.</text>
</comment>
<keyword evidence="3 12" id="KW-0210">Decarboxylase</keyword>
<evidence type="ECO:0000256" key="6">
    <source>
        <dbReference type="ARBA" id="ARBA00023239"/>
    </source>
</evidence>
<dbReference type="SUPFAM" id="SSF51419">
    <property type="entry name" value="PLP-binding barrel"/>
    <property type="match status" value="1"/>
</dbReference>
<evidence type="ECO:0000313" key="18">
    <source>
        <dbReference type="Proteomes" id="UP000265916"/>
    </source>
</evidence>
<evidence type="ECO:0000256" key="9">
    <source>
        <dbReference type="ARBA" id="ARBA00060983"/>
    </source>
</evidence>
<dbReference type="PROSITE" id="PS00878">
    <property type="entry name" value="ODR_DC_2_1"/>
    <property type="match status" value="1"/>
</dbReference>
<dbReference type="Pfam" id="PF00278">
    <property type="entry name" value="Orn_DAP_Arg_deC"/>
    <property type="match status" value="1"/>
</dbReference>
<feature type="binding site" evidence="12">
    <location>
        <position position="317"/>
    </location>
    <ligand>
        <name>substrate</name>
    </ligand>
</feature>
<evidence type="ECO:0000256" key="4">
    <source>
        <dbReference type="ARBA" id="ARBA00022898"/>
    </source>
</evidence>
<keyword evidence="4 12" id="KW-0663">Pyridoxal phosphate</keyword>
<sequence length="423" mass="46467">MDHFNYQKGELYAENIPVKQLAATYGTPLYIYSKATLLRHVQAFKEAFAGRNGLVCYAVKANSNLAILQLLAKQGIGFDIVSGGELARVIAAGGDPHKVIFSGVAKTEAEIEQALLAGIYCFNVESAQELDRINAVAARLNLVAPISFRINPNVDAKTHPYISTGLKENKFGIPIEEALGEYQRAQTMRNIKIKGLDFHIGSQLTQISPYIDAIKELKRLIRQLYGSGIQLTHLDIGGGLGVTYSVEAPPLPNELINAAYAELADLFEDVGTLQLIVEPGRSIVANAGIFVYKVEYTKDNLDKNFAIVDAGMNDNIRPSLYNAYMNIITVEENPSADIKLYDVVGPVCETGDFQGKSRQLRLAPGDLLAMRGSGAYCSAMSSNYNSRPKCAEILVDDEKAHVICQRETYEDLWRNEHLLDEAS</sequence>
<dbReference type="PRINTS" id="PR01179">
    <property type="entry name" value="ODADCRBXLASE"/>
</dbReference>
<evidence type="ECO:0000256" key="11">
    <source>
        <dbReference type="ARBA" id="ARBA00074972"/>
    </source>
</evidence>
<comment type="cofactor">
    <cofactor evidence="1 12 13 14">
        <name>pyridoxal 5'-phosphate</name>
        <dbReference type="ChEBI" id="CHEBI:597326"/>
    </cofactor>
</comment>
<name>A0A3A1Y9N8_9GAMM</name>
<evidence type="ECO:0000259" key="15">
    <source>
        <dbReference type="Pfam" id="PF00278"/>
    </source>
</evidence>
<evidence type="ECO:0000256" key="7">
    <source>
        <dbReference type="ARBA" id="ARBA00050464"/>
    </source>
</evidence>
<dbReference type="GO" id="GO:0030170">
    <property type="term" value="F:pyridoxal phosphate binding"/>
    <property type="evidence" value="ECO:0007669"/>
    <property type="project" value="UniProtKB-UniRule"/>
</dbReference>
<feature type="binding site" evidence="12">
    <location>
        <begin position="278"/>
        <end position="281"/>
    </location>
    <ligand>
        <name>pyridoxal 5'-phosphate</name>
        <dbReference type="ChEBI" id="CHEBI:597326"/>
    </ligand>
</feature>
<evidence type="ECO:0000256" key="13">
    <source>
        <dbReference type="PIRSR" id="PIRSR600183-50"/>
    </source>
</evidence>
<proteinExistence type="inferred from homology"/>
<feature type="binding site" evidence="12">
    <location>
        <position position="376"/>
    </location>
    <ligand>
        <name>substrate</name>
    </ligand>
</feature>
<evidence type="ECO:0000256" key="8">
    <source>
        <dbReference type="ARBA" id="ARBA00060643"/>
    </source>
</evidence>
<protein>
    <recommendedName>
        <fullName evidence="11 12">Diaminopimelate decarboxylase</fullName>
        <shortName evidence="12">DAP decarboxylase</shortName>
        <shortName evidence="12">DAPDC</shortName>
        <ecNumber evidence="10 12">4.1.1.20</ecNumber>
    </recommendedName>
</protein>
<dbReference type="SUPFAM" id="SSF50621">
    <property type="entry name" value="Alanine racemase C-terminal domain-like"/>
    <property type="match status" value="1"/>
</dbReference>
<dbReference type="InterPro" id="IPR009006">
    <property type="entry name" value="Ala_racemase/Decarboxylase_C"/>
</dbReference>
<comment type="pathway">
    <text evidence="8 12 14">Amino-acid biosynthesis; L-lysine biosynthesis via DAP pathway; L-lysine from DL-2,6-diaminopimelate: step 1/1.</text>
</comment>
<evidence type="ECO:0000256" key="10">
    <source>
        <dbReference type="ARBA" id="ARBA00066427"/>
    </source>
</evidence>
<evidence type="ECO:0000259" key="16">
    <source>
        <dbReference type="Pfam" id="PF02784"/>
    </source>
</evidence>
<dbReference type="RefSeq" id="WP_119532778.1">
    <property type="nucleotide sequence ID" value="NZ_JBHSSP010000010.1"/>
</dbReference>
<evidence type="ECO:0000256" key="3">
    <source>
        <dbReference type="ARBA" id="ARBA00022793"/>
    </source>
</evidence>
<dbReference type="PANTHER" id="PTHR43727">
    <property type="entry name" value="DIAMINOPIMELATE DECARBOXYLASE"/>
    <property type="match status" value="1"/>
</dbReference>
<dbReference type="Gene3D" id="3.20.20.10">
    <property type="entry name" value="Alanine racemase"/>
    <property type="match status" value="1"/>
</dbReference>
<organism evidence="17 18">
    <name type="scientific">Psittacicella hinzii</name>
    <dbReference type="NCBI Taxonomy" id="2028575"/>
    <lineage>
        <taxon>Bacteria</taxon>
        <taxon>Pseudomonadati</taxon>
        <taxon>Pseudomonadota</taxon>
        <taxon>Gammaproteobacteria</taxon>
        <taxon>Pasteurellales</taxon>
        <taxon>Psittacicellaceae</taxon>
        <taxon>Psittacicella</taxon>
    </lineage>
</organism>
<dbReference type="NCBIfam" id="TIGR01048">
    <property type="entry name" value="lysA"/>
    <property type="match status" value="1"/>
</dbReference>
<keyword evidence="18" id="KW-1185">Reference proteome</keyword>
<dbReference type="UniPathway" id="UPA00034">
    <property type="reaction ID" value="UER00027"/>
</dbReference>
<dbReference type="AlphaFoldDB" id="A0A3A1Y9N8"/>
<feature type="domain" description="Orn/DAP/Arg decarboxylase 2 N-terminal" evidence="16">
    <location>
        <begin position="36"/>
        <end position="285"/>
    </location>
</feature>
<feature type="domain" description="Orn/DAP/Arg decarboxylase 2 C-terminal" evidence="15">
    <location>
        <begin position="33"/>
        <end position="374"/>
    </location>
</feature>
<reference evidence="17 18" key="1">
    <citation type="submission" date="2017-08" db="EMBL/GenBank/DDBJ databases">
        <title>Reclassification of Bisgaard taxon 37 and 44.</title>
        <authorList>
            <person name="Christensen H."/>
        </authorList>
    </citation>
    <scope>NUCLEOTIDE SEQUENCE [LARGE SCALE GENOMIC DNA]</scope>
    <source>
        <strain evidence="17 18">111</strain>
    </source>
</reference>
<dbReference type="GO" id="GO:0009089">
    <property type="term" value="P:lysine biosynthetic process via diaminopimelate"/>
    <property type="evidence" value="ECO:0007669"/>
    <property type="project" value="UniProtKB-UniRule"/>
</dbReference>
<feature type="active site" description="Proton donor" evidence="13">
    <location>
        <position position="348"/>
    </location>
</feature>
<comment type="catalytic activity">
    <reaction evidence="7 12 14">
        <text>meso-2,6-diaminopimelate + H(+) = L-lysine + CO2</text>
        <dbReference type="Rhea" id="RHEA:15101"/>
        <dbReference type="ChEBI" id="CHEBI:15378"/>
        <dbReference type="ChEBI" id="CHEBI:16526"/>
        <dbReference type="ChEBI" id="CHEBI:32551"/>
        <dbReference type="ChEBI" id="CHEBI:57791"/>
        <dbReference type="EC" id="4.1.1.20"/>
    </reaction>
</comment>
<dbReference type="HAMAP" id="MF_02120">
    <property type="entry name" value="LysA"/>
    <property type="match status" value="1"/>
</dbReference>
<dbReference type="Gene3D" id="2.40.37.10">
    <property type="entry name" value="Lyase, Ornithine Decarboxylase, Chain A, domain 1"/>
    <property type="match status" value="1"/>
</dbReference>
<keyword evidence="6 12" id="KW-0456">Lyase</keyword>
<gene>
    <name evidence="12 17" type="primary">lysA</name>
    <name evidence="17" type="ORF">CKF58_08210</name>
</gene>
<dbReference type="Pfam" id="PF02784">
    <property type="entry name" value="Orn_Arg_deC_N"/>
    <property type="match status" value="1"/>
</dbReference>
<feature type="binding site" evidence="12">
    <location>
        <position position="239"/>
    </location>
    <ligand>
        <name>pyridoxal 5'-phosphate</name>
        <dbReference type="ChEBI" id="CHEBI:597326"/>
    </ligand>
</feature>
<dbReference type="InterPro" id="IPR022644">
    <property type="entry name" value="De-COase2_N"/>
</dbReference>
<dbReference type="EMBL" id="NRJG01000209">
    <property type="protein sequence ID" value="RIY34395.1"/>
    <property type="molecule type" value="Genomic_DNA"/>
</dbReference>
<dbReference type="Proteomes" id="UP000265916">
    <property type="component" value="Unassembled WGS sequence"/>
</dbReference>
<accession>A0A3A1Y9N8</accession>
<dbReference type="PRINTS" id="PR01181">
    <property type="entry name" value="DAPDCRBXLASE"/>
</dbReference>
<dbReference type="InterPro" id="IPR000183">
    <property type="entry name" value="Orn/DAP/Arg_de-COase"/>
</dbReference>
<dbReference type="PANTHER" id="PTHR43727:SF2">
    <property type="entry name" value="GROUP IV DECARBOXYLASE"/>
    <property type="match status" value="1"/>
</dbReference>
<dbReference type="OrthoDB" id="9802241at2"/>
<evidence type="ECO:0000256" key="5">
    <source>
        <dbReference type="ARBA" id="ARBA00023154"/>
    </source>
</evidence>
<dbReference type="InterPro" id="IPR029066">
    <property type="entry name" value="PLP-binding_barrel"/>
</dbReference>
<dbReference type="FunFam" id="3.20.20.10:FF:000003">
    <property type="entry name" value="Diaminopimelate decarboxylase"/>
    <property type="match status" value="1"/>
</dbReference>
<comment type="subunit">
    <text evidence="12">Homodimer.</text>
</comment>
<keyword evidence="5 12" id="KW-0457">Lysine biosynthesis</keyword>
<keyword evidence="2 12" id="KW-0028">Amino-acid biosynthesis</keyword>
<evidence type="ECO:0000313" key="17">
    <source>
        <dbReference type="EMBL" id="RIY34395.1"/>
    </source>
</evidence>
<feature type="binding site" evidence="12">
    <location>
        <position position="281"/>
    </location>
    <ligand>
        <name>substrate</name>
    </ligand>
</feature>
<dbReference type="FunFam" id="2.40.37.10:FF:000003">
    <property type="entry name" value="Diaminopimelate decarboxylase"/>
    <property type="match status" value="1"/>
</dbReference>
<feature type="binding site" evidence="12">
    <location>
        <position position="321"/>
    </location>
    <ligand>
        <name>substrate</name>
    </ligand>
</feature>
<evidence type="ECO:0000256" key="2">
    <source>
        <dbReference type="ARBA" id="ARBA00022605"/>
    </source>
</evidence>
<feature type="modified residue" description="N6-(pyridoxal phosphate)lysine" evidence="12 13">
    <location>
        <position position="60"/>
    </location>
</feature>
<comment type="caution">
    <text evidence="17">The sequence shown here is derived from an EMBL/GenBank/DDBJ whole genome shotgun (WGS) entry which is preliminary data.</text>
</comment>
<dbReference type="CDD" id="cd06828">
    <property type="entry name" value="PLPDE_III_DapDC"/>
    <property type="match status" value="1"/>
</dbReference>
<dbReference type="GO" id="GO:0008836">
    <property type="term" value="F:diaminopimelate decarboxylase activity"/>
    <property type="evidence" value="ECO:0007669"/>
    <property type="project" value="UniProtKB-UniRule"/>
</dbReference>